<dbReference type="KEGG" id="apro:F751_1669"/>
<dbReference type="Proteomes" id="UP000028924">
    <property type="component" value="Unassembled WGS sequence"/>
</dbReference>
<evidence type="ECO:0000313" key="2">
    <source>
        <dbReference type="EMBL" id="KFM29293.1"/>
    </source>
</evidence>
<evidence type="ECO:0000313" key="3">
    <source>
        <dbReference type="Proteomes" id="UP000028924"/>
    </source>
</evidence>
<keyword evidence="3" id="KW-1185">Reference proteome</keyword>
<protein>
    <submittedName>
        <fullName evidence="2">Uncharacterized protein</fullName>
    </submittedName>
</protein>
<proteinExistence type="predicted"/>
<gene>
    <name evidence="2" type="ORF">F751_1669</name>
</gene>
<dbReference type="EMBL" id="KL662189">
    <property type="protein sequence ID" value="KFM29293.1"/>
    <property type="molecule type" value="Genomic_DNA"/>
</dbReference>
<name>A0A087SU89_AUXPR</name>
<organism evidence="2 3">
    <name type="scientific">Auxenochlorella protothecoides</name>
    <name type="common">Green microalga</name>
    <name type="synonym">Chlorella protothecoides</name>
    <dbReference type="NCBI Taxonomy" id="3075"/>
    <lineage>
        <taxon>Eukaryota</taxon>
        <taxon>Viridiplantae</taxon>
        <taxon>Chlorophyta</taxon>
        <taxon>core chlorophytes</taxon>
        <taxon>Trebouxiophyceae</taxon>
        <taxon>Chlorellales</taxon>
        <taxon>Chlorellaceae</taxon>
        <taxon>Auxenochlorella</taxon>
    </lineage>
</organism>
<reference evidence="2 3" key="1">
    <citation type="journal article" date="2014" name="BMC Genomics">
        <title>Oil accumulation mechanisms of the oleaginous microalga Chlorella protothecoides revealed through its genome, transcriptomes, and proteomes.</title>
        <authorList>
            <person name="Gao C."/>
            <person name="Wang Y."/>
            <person name="Shen Y."/>
            <person name="Yan D."/>
            <person name="He X."/>
            <person name="Dai J."/>
            <person name="Wu Q."/>
        </authorList>
    </citation>
    <scope>NUCLEOTIDE SEQUENCE [LARGE SCALE GENOMIC DNA]</scope>
    <source>
        <strain evidence="2 3">0710</strain>
    </source>
</reference>
<feature type="compositionally biased region" description="Basic and acidic residues" evidence="1">
    <location>
        <begin position="1"/>
        <end position="11"/>
    </location>
</feature>
<dbReference type="GeneID" id="23613060"/>
<accession>A0A087SU89</accession>
<dbReference type="AlphaFoldDB" id="A0A087SU89"/>
<sequence>MGLAGRGRETLADQGGQCSYMEPVPPLSSRLRKGALTFTRSPSMELMADARLSLWSAGLGEAAGAPDAALASAAVSDAASMPCPGMGRGWLAAGAWPGASEVNPAA</sequence>
<evidence type="ECO:0000256" key="1">
    <source>
        <dbReference type="SAM" id="MobiDB-lite"/>
    </source>
</evidence>
<feature type="region of interest" description="Disordered" evidence="1">
    <location>
        <begin position="1"/>
        <end position="24"/>
    </location>
</feature>
<dbReference type="RefSeq" id="XP_011402346.1">
    <property type="nucleotide sequence ID" value="XM_011404044.1"/>
</dbReference>